<dbReference type="Pfam" id="PF00355">
    <property type="entry name" value="Rieske"/>
    <property type="match status" value="1"/>
</dbReference>
<dbReference type="SUPFAM" id="SSF50022">
    <property type="entry name" value="ISP domain"/>
    <property type="match status" value="1"/>
</dbReference>
<keyword evidence="6" id="KW-0560">Oxidoreductase</keyword>
<dbReference type="GO" id="GO:0016705">
    <property type="term" value="F:oxidoreductase activity, acting on paired donors, with incorporation or reduction of molecular oxygen"/>
    <property type="evidence" value="ECO:0007669"/>
    <property type="project" value="UniProtKB-ARBA"/>
</dbReference>
<evidence type="ECO:0000259" key="5">
    <source>
        <dbReference type="PROSITE" id="PS51296"/>
    </source>
</evidence>
<dbReference type="eggNOG" id="COG2146">
    <property type="taxonomic scope" value="Bacteria"/>
</dbReference>
<dbReference type="InterPro" id="IPR017941">
    <property type="entry name" value="Rieske_2Fe-2S"/>
</dbReference>
<gene>
    <name evidence="6" type="ORF">SAMN04489726_2823</name>
</gene>
<evidence type="ECO:0000313" key="7">
    <source>
        <dbReference type="Proteomes" id="UP000183376"/>
    </source>
</evidence>
<dbReference type="InterPro" id="IPR036922">
    <property type="entry name" value="Rieske_2Fe-2S_sf"/>
</dbReference>
<keyword evidence="2" id="KW-0479">Metal-binding</keyword>
<dbReference type="GO" id="GO:0051213">
    <property type="term" value="F:dioxygenase activity"/>
    <property type="evidence" value="ECO:0007669"/>
    <property type="project" value="UniProtKB-KW"/>
</dbReference>
<protein>
    <submittedName>
        <fullName evidence="6">Ferredoxin subunit of nitrite reductase or a ring-hydroxylating dioxygenase</fullName>
    </submittedName>
</protein>
<keyword evidence="1" id="KW-0001">2Fe-2S</keyword>
<dbReference type="Proteomes" id="UP000183376">
    <property type="component" value="Chromosome I"/>
</dbReference>
<evidence type="ECO:0000256" key="4">
    <source>
        <dbReference type="ARBA" id="ARBA00023014"/>
    </source>
</evidence>
<proteinExistence type="predicted"/>
<dbReference type="GO" id="GO:0051537">
    <property type="term" value="F:2 iron, 2 sulfur cluster binding"/>
    <property type="evidence" value="ECO:0007669"/>
    <property type="project" value="UniProtKB-KW"/>
</dbReference>
<dbReference type="GO" id="GO:0004497">
    <property type="term" value="F:monooxygenase activity"/>
    <property type="evidence" value="ECO:0007669"/>
    <property type="project" value="UniProtKB-ARBA"/>
</dbReference>
<dbReference type="CDD" id="cd03467">
    <property type="entry name" value="Rieske"/>
    <property type="match status" value="1"/>
</dbReference>
<evidence type="ECO:0000256" key="2">
    <source>
        <dbReference type="ARBA" id="ARBA00022723"/>
    </source>
</evidence>
<sequence>MTRRAVLCGLAGATIAGCGTPAKPAAGTGTAKPGDPLVGLAEIPAGGGKLVDVPGGGRLLVVRTRAGEVRAFDPRCPHTGSIVSPPAKGIVDCPTHGSTFDVETGDLRKGPATAGLTAVPVRAAGDRVVLG</sequence>
<dbReference type="OrthoDB" id="25106at2"/>
<dbReference type="STRING" id="211114.SAMN04489726_2823"/>
<evidence type="ECO:0000313" key="6">
    <source>
        <dbReference type="EMBL" id="SDM67050.1"/>
    </source>
</evidence>
<evidence type="ECO:0000256" key="1">
    <source>
        <dbReference type="ARBA" id="ARBA00022714"/>
    </source>
</evidence>
<evidence type="ECO:0000256" key="3">
    <source>
        <dbReference type="ARBA" id="ARBA00023004"/>
    </source>
</evidence>
<dbReference type="PROSITE" id="PS51257">
    <property type="entry name" value="PROKAR_LIPOPROTEIN"/>
    <property type="match status" value="1"/>
</dbReference>
<dbReference type="GO" id="GO:0046872">
    <property type="term" value="F:metal ion binding"/>
    <property type="evidence" value="ECO:0007669"/>
    <property type="project" value="UniProtKB-KW"/>
</dbReference>
<dbReference type="Gene3D" id="2.102.10.10">
    <property type="entry name" value="Rieske [2Fe-2S] iron-sulphur domain"/>
    <property type="match status" value="1"/>
</dbReference>
<dbReference type="AlphaFoldDB" id="A0A1G9V4K6"/>
<keyword evidence="6" id="KW-0223">Dioxygenase</keyword>
<reference evidence="6 7" key="1">
    <citation type="submission" date="2016-10" db="EMBL/GenBank/DDBJ databases">
        <authorList>
            <person name="de Groot N.N."/>
        </authorList>
    </citation>
    <scope>NUCLEOTIDE SEQUENCE [LARGE SCALE GENOMIC DNA]</scope>
    <source>
        <strain evidence="6 7">DSM 44149</strain>
    </source>
</reference>
<keyword evidence="7" id="KW-1185">Reference proteome</keyword>
<accession>A0A1G9V4K6</accession>
<name>A0A1G9V4K6_ALLAB</name>
<dbReference type="EMBL" id="LT629701">
    <property type="protein sequence ID" value="SDM67050.1"/>
    <property type="molecule type" value="Genomic_DNA"/>
</dbReference>
<organism evidence="6 7">
    <name type="scientific">Allokutzneria albata</name>
    <name type="common">Kibdelosporangium albatum</name>
    <dbReference type="NCBI Taxonomy" id="211114"/>
    <lineage>
        <taxon>Bacteria</taxon>
        <taxon>Bacillati</taxon>
        <taxon>Actinomycetota</taxon>
        <taxon>Actinomycetes</taxon>
        <taxon>Pseudonocardiales</taxon>
        <taxon>Pseudonocardiaceae</taxon>
        <taxon>Allokutzneria</taxon>
    </lineage>
</organism>
<dbReference type="PROSITE" id="PS51296">
    <property type="entry name" value="RIESKE"/>
    <property type="match status" value="1"/>
</dbReference>
<keyword evidence="4" id="KW-0411">Iron-sulfur</keyword>
<feature type="domain" description="Rieske" evidence="5">
    <location>
        <begin position="35"/>
        <end position="130"/>
    </location>
</feature>
<keyword evidence="3" id="KW-0408">Iron</keyword>